<keyword evidence="2" id="KW-0732">Signal</keyword>
<evidence type="ECO:0000256" key="1">
    <source>
        <dbReference type="SAM" id="MobiDB-lite"/>
    </source>
</evidence>
<sequence>MGFAVIFVLFLTGCWCWCWWGSSAADEPSSSPLSLSPTGEDVVLSSLSRCLVLVKSILSAPIKLWVCTLDRLFLISHSSLLWQQLNGDGGFSLNGLRQARSLVSRATSAAWTYTHFFVTDKLWSCLHDFTGRLLSALRLAIQLVRNKTLEGVRWVYIYSSLLGLKATSQCQGKVDCTHGTTVTTTSTPSAPLLSSVNSTINDTVLAQEPARLTRMPSILTWLRNTFTFLFPSKQEAAGSQRPLLRSDETRHGSSRVSRRARPPGEGSSTD</sequence>
<keyword evidence="4" id="KW-1185">Reference proteome</keyword>
<evidence type="ECO:0000313" key="3">
    <source>
        <dbReference type="EMBL" id="RNF11397.1"/>
    </source>
</evidence>
<dbReference type="Proteomes" id="UP000283634">
    <property type="component" value="Unassembled WGS sequence"/>
</dbReference>
<evidence type="ECO:0000313" key="4">
    <source>
        <dbReference type="Proteomes" id="UP000283634"/>
    </source>
</evidence>
<dbReference type="GeneID" id="40324947"/>
<reference evidence="3 4" key="1">
    <citation type="journal article" date="2018" name="BMC Genomics">
        <title>Genomic comparison of Trypanosoma conorhini and Trypanosoma rangeli to Trypanosoma cruzi strains of high and low virulence.</title>
        <authorList>
            <person name="Bradwell K.R."/>
            <person name="Koparde V.N."/>
            <person name="Matveyev A.V."/>
            <person name="Serrano M.G."/>
            <person name="Alves J.M."/>
            <person name="Parikh H."/>
            <person name="Huang B."/>
            <person name="Lee V."/>
            <person name="Espinosa-Alvarez O."/>
            <person name="Ortiz P.A."/>
            <person name="Costa-Martins A.G."/>
            <person name="Teixeira M.M."/>
            <person name="Buck G.A."/>
        </authorList>
    </citation>
    <scope>NUCLEOTIDE SEQUENCE [LARGE SCALE GENOMIC DNA]</scope>
    <source>
        <strain evidence="3 4">AM80</strain>
    </source>
</reference>
<feature type="region of interest" description="Disordered" evidence="1">
    <location>
        <begin position="235"/>
        <end position="270"/>
    </location>
</feature>
<name>A0A3R7KX18_TRYRA</name>
<evidence type="ECO:0000256" key="2">
    <source>
        <dbReference type="SAM" id="SignalP"/>
    </source>
</evidence>
<dbReference type="OrthoDB" id="248775at2759"/>
<feature type="chain" id="PRO_5018583022" description="Secreted protein" evidence="2">
    <location>
        <begin position="26"/>
        <end position="270"/>
    </location>
</feature>
<feature type="signal peptide" evidence="2">
    <location>
        <begin position="1"/>
        <end position="25"/>
    </location>
</feature>
<dbReference type="AlphaFoldDB" id="A0A3R7KX18"/>
<accession>A0A3R7KX18</accession>
<feature type="compositionally biased region" description="Basic residues" evidence="1">
    <location>
        <begin position="252"/>
        <end position="261"/>
    </location>
</feature>
<gene>
    <name evidence="3" type="ORF">TraAM80_01014</name>
</gene>
<comment type="caution">
    <text evidence="3">The sequence shown here is derived from an EMBL/GenBank/DDBJ whole genome shotgun (WGS) entry which is preliminary data.</text>
</comment>
<organism evidence="3 4">
    <name type="scientific">Trypanosoma rangeli</name>
    <dbReference type="NCBI Taxonomy" id="5698"/>
    <lineage>
        <taxon>Eukaryota</taxon>
        <taxon>Discoba</taxon>
        <taxon>Euglenozoa</taxon>
        <taxon>Kinetoplastea</taxon>
        <taxon>Metakinetoplastina</taxon>
        <taxon>Trypanosomatida</taxon>
        <taxon>Trypanosomatidae</taxon>
        <taxon>Trypanosoma</taxon>
        <taxon>Herpetosoma</taxon>
    </lineage>
</organism>
<dbReference type="RefSeq" id="XP_029242158.1">
    <property type="nucleotide sequence ID" value="XM_029378071.1"/>
</dbReference>
<proteinExistence type="predicted"/>
<dbReference type="EMBL" id="MKGL01000018">
    <property type="protein sequence ID" value="RNF11397.1"/>
    <property type="molecule type" value="Genomic_DNA"/>
</dbReference>
<evidence type="ECO:0008006" key="5">
    <source>
        <dbReference type="Google" id="ProtNLM"/>
    </source>
</evidence>
<protein>
    <recommendedName>
        <fullName evidence="5">Secreted protein</fullName>
    </recommendedName>
</protein>